<dbReference type="PIRSF" id="PIRSF000804">
    <property type="entry name" value="DNA_pol_III_b"/>
    <property type="match status" value="1"/>
</dbReference>
<dbReference type="PANTHER" id="PTHR30478">
    <property type="entry name" value="DNA POLYMERASE III SUBUNIT BETA"/>
    <property type="match status" value="1"/>
</dbReference>
<dbReference type="GO" id="GO:0005737">
    <property type="term" value="C:cytoplasm"/>
    <property type="evidence" value="ECO:0007669"/>
    <property type="project" value="UniProtKB-SubCell"/>
</dbReference>
<keyword evidence="6 9" id="KW-0235">DNA replication</keyword>
<keyword evidence="7 9" id="KW-0239">DNA-directed DNA polymerase</keyword>
<proteinExistence type="inferred from homology"/>
<evidence type="ECO:0000256" key="5">
    <source>
        <dbReference type="ARBA" id="ARBA00022695"/>
    </source>
</evidence>
<dbReference type="Gene3D" id="3.10.150.10">
    <property type="entry name" value="DNA Polymerase III, subunit A, domain 2"/>
    <property type="match status" value="1"/>
</dbReference>
<dbReference type="CDD" id="cd00140">
    <property type="entry name" value="beta_clamp"/>
    <property type="match status" value="1"/>
</dbReference>
<dbReference type="SMART" id="SM00480">
    <property type="entry name" value="POL3Bc"/>
    <property type="match status" value="1"/>
</dbReference>
<dbReference type="InterPro" id="IPR022635">
    <property type="entry name" value="DNA_polIII_beta_C"/>
</dbReference>
<evidence type="ECO:0000256" key="2">
    <source>
        <dbReference type="ARBA" id="ARBA00010752"/>
    </source>
</evidence>
<reference evidence="13" key="1">
    <citation type="submission" date="2020-10" db="EMBL/GenBank/DDBJ databases">
        <authorList>
            <person name="Gilroy R."/>
        </authorList>
    </citation>
    <scope>NUCLEOTIDE SEQUENCE</scope>
    <source>
        <strain evidence="13">6276</strain>
    </source>
</reference>
<evidence type="ECO:0000256" key="7">
    <source>
        <dbReference type="ARBA" id="ARBA00022932"/>
    </source>
</evidence>
<dbReference type="InterPro" id="IPR022637">
    <property type="entry name" value="DNA_polIII_beta_cen"/>
</dbReference>
<dbReference type="NCBIfam" id="TIGR00663">
    <property type="entry name" value="dnan"/>
    <property type="match status" value="1"/>
</dbReference>
<comment type="subcellular location">
    <subcellularLocation>
        <location evidence="1 9">Cytoplasm</location>
    </subcellularLocation>
</comment>
<gene>
    <name evidence="13" type="primary">dnaN</name>
    <name evidence="13" type="ORF">IAC10_07340</name>
</gene>
<dbReference type="GO" id="GO:0003677">
    <property type="term" value="F:DNA binding"/>
    <property type="evidence" value="ECO:0007669"/>
    <property type="project" value="UniProtKB-UniRule"/>
</dbReference>
<dbReference type="GO" id="GO:0009360">
    <property type="term" value="C:DNA polymerase III complex"/>
    <property type="evidence" value="ECO:0007669"/>
    <property type="project" value="InterPro"/>
</dbReference>
<name>A0A9D1EZT6_9BACT</name>
<feature type="domain" description="DNA polymerase III beta sliding clamp N-terminal" evidence="10">
    <location>
        <begin position="1"/>
        <end position="118"/>
    </location>
</feature>
<reference evidence="13" key="2">
    <citation type="journal article" date="2021" name="PeerJ">
        <title>Extensive microbial diversity within the chicken gut microbiome revealed by metagenomics and culture.</title>
        <authorList>
            <person name="Gilroy R."/>
            <person name="Ravi A."/>
            <person name="Getino M."/>
            <person name="Pursley I."/>
            <person name="Horton D.L."/>
            <person name="Alikhan N.F."/>
            <person name="Baker D."/>
            <person name="Gharbi K."/>
            <person name="Hall N."/>
            <person name="Watson M."/>
            <person name="Adriaenssens E.M."/>
            <person name="Foster-Nyarko E."/>
            <person name="Jarju S."/>
            <person name="Secka A."/>
            <person name="Antonio M."/>
            <person name="Oren A."/>
            <person name="Chaudhuri R.R."/>
            <person name="La Ragione R."/>
            <person name="Hildebrand F."/>
            <person name="Pallen M.J."/>
        </authorList>
    </citation>
    <scope>NUCLEOTIDE SEQUENCE</scope>
    <source>
        <strain evidence="13">6276</strain>
    </source>
</reference>
<evidence type="ECO:0000259" key="12">
    <source>
        <dbReference type="Pfam" id="PF02768"/>
    </source>
</evidence>
<dbReference type="Pfam" id="PF00712">
    <property type="entry name" value="DNA_pol3_beta"/>
    <property type="match status" value="1"/>
</dbReference>
<dbReference type="EMBL" id="DVIU01000142">
    <property type="protein sequence ID" value="HIS36427.1"/>
    <property type="molecule type" value="Genomic_DNA"/>
</dbReference>
<evidence type="ECO:0000313" key="14">
    <source>
        <dbReference type="Proteomes" id="UP000823928"/>
    </source>
</evidence>
<dbReference type="Proteomes" id="UP000823928">
    <property type="component" value="Unassembled WGS sequence"/>
</dbReference>
<keyword evidence="3 9" id="KW-0963">Cytoplasm</keyword>
<dbReference type="GO" id="GO:0008408">
    <property type="term" value="F:3'-5' exonuclease activity"/>
    <property type="evidence" value="ECO:0007669"/>
    <property type="project" value="InterPro"/>
</dbReference>
<dbReference type="InterPro" id="IPR046938">
    <property type="entry name" value="DNA_clamp_sf"/>
</dbReference>
<dbReference type="SUPFAM" id="SSF55979">
    <property type="entry name" value="DNA clamp"/>
    <property type="match status" value="3"/>
</dbReference>
<feature type="domain" description="DNA polymerase III beta sliding clamp central" evidence="11">
    <location>
        <begin position="134"/>
        <end position="249"/>
    </location>
</feature>
<evidence type="ECO:0000256" key="3">
    <source>
        <dbReference type="ARBA" id="ARBA00022490"/>
    </source>
</evidence>
<evidence type="ECO:0000256" key="6">
    <source>
        <dbReference type="ARBA" id="ARBA00022705"/>
    </source>
</evidence>
<keyword evidence="5 9" id="KW-0548">Nucleotidyltransferase</keyword>
<dbReference type="GO" id="GO:0003887">
    <property type="term" value="F:DNA-directed DNA polymerase activity"/>
    <property type="evidence" value="ECO:0007669"/>
    <property type="project" value="UniProtKB-UniRule"/>
</dbReference>
<accession>A0A9D1EZT6</accession>
<dbReference type="AlphaFoldDB" id="A0A9D1EZT6"/>
<dbReference type="InterPro" id="IPR022634">
    <property type="entry name" value="DNA_polIII_beta_N"/>
</dbReference>
<dbReference type="GO" id="GO:0006271">
    <property type="term" value="P:DNA strand elongation involved in DNA replication"/>
    <property type="evidence" value="ECO:0007669"/>
    <property type="project" value="TreeGrafter"/>
</dbReference>
<keyword evidence="8" id="KW-0238">DNA-binding</keyword>
<evidence type="ECO:0000256" key="8">
    <source>
        <dbReference type="ARBA" id="ARBA00023125"/>
    </source>
</evidence>
<feature type="domain" description="DNA polymerase III beta sliding clamp C-terminal" evidence="12">
    <location>
        <begin position="252"/>
        <end position="370"/>
    </location>
</feature>
<dbReference type="InterPro" id="IPR001001">
    <property type="entry name" value="DNA_polIII_beta"/>
</dbReference>
<evidence type="ECO:0000256" key="9">
    <source>
        <dbReference type="PIRNR" id="PIRNR000804"/>
    </source>
</evidence>
<evidence type="ECO:0000256" key="1">
    <source>
        <dbReference type="ARBA" id="ARBA00004496"/>
    </source>
</evidence>
<comment type="subunit">
    <text evidence="9">Forms a ring-shaped head-to-tail homodimer around DNA.</text>
</comment>
<keyword evidence="4 9" id="KW-0808">Transferase</keyword>
<sequence length="373" mass="41405">MKFVIKKEDLYNGIKIVERATSVRALQPVLLNILIETIDNSTIKLVATDLDLTVIAEVSAQVEEEGKITLPSKTLNEIVSKLGDKLITFEMQNDSTSVNITCQNSKFDIIGISANEFPPEVSNFTANEEDAFEIEIKPLTKAVRQAGFAAASYETSNLLSGIVCDIQGQTLEIASTDGNRLARVRENIKNPENKSRQLIIPSKTLNEFIKMSSFIEDEAVKIYTEKTKIVIKSEKTITISRLLEGQFPKYNQLIPAESPKTATVNVSQLISALERVSIMVNEKTSIVKLDFSQNSLKLTADTPDSGKSEEELSINYDGEDLSIAFNYKFVLEALKNIDCEEVNIGLNTPLSATVLRPNCEEDFVCLIMPVQIR</sequence>
<dbReference type="Pfam" id="PF02767">
    <property type="entry name" value="DNA_pol3_beta_2"/>
    <property type="match status" value="1"/>
</dbReference>
<dbReference type="Gene3D" id="3.70.10.10">
    <property type="match status" value="1"/>
</dbReference>
<comment type="caution">
    <text evidence="13">The sequence shown here is derived from an EMBL/GenBank/DDBJ whole genome shotgun (WGS) entry which is preliminary data.</text>
</comment>
<evidence type="ECO:0000259" key="11">
    <source>
        <dbReference type="Pfam" id="PF02767"/>
    </source>
</evidence>
<comment type="function">
    <text evidence="9">Confers DNA tethering and processivity to DNA polymerases and other proteins. Acts as a clamp, forming a ring around DNA (a reaction catalyzed by the clamp-loading complex) which diffuses in an ATP-independent manner freely and bidirectionally along dsDNA. Initially characterized for its ability to contact the catalytic subunit of DNA polymerase III (Pol III), a complex, multichain enzyme responsible for most of the replicative synthesis in bacteria; Pol III exhibits 3'-5' exonuclease proofreading activity. The beta chain is required for initiation of replication as well as for processivity of DNA replication.</text>
</comment>
<dbReference type="PANTHER" id="PTHR30478:SF0">
    <property type="entry name" value="BETA SLIDING CLAMP"/>
    <property type="match status" value="1"/>
</dbReference>
<evidence type="ECO:0000256" key="4">
    <source>
        <dbReference type="ARBA" id="ARBA00022679"/>
    </source>
</evidence>
<dbReference type="Pfam" id="PF02768">
    <property type="entry name" value="DNA_pol3_beta_3"/>
    <property type="match status" value="1"/>
</dbReference>
<protein>
    <recommendedName>
        <fullName evidence="9">Beta sliding clamp</fullName>
    </recommendedName>
</protein>
<organism evidence="13 14">
    <name type="scientific">Candidatus Scatousia excrementigallinarum</name>
    <dbReference type="NCBI Taxonomy" id="2840935"/>
    <lineage>
        <taxon>Bacteria</taxon>
        <taxon>Candidatus Scatousia</taxon>
    </lineage>
</organism>
<evidence type="ECO:0000259" key="10">
    <source>
        <dbReference type="Pfam" id="PF00712"/>
    </source>
</evidence>
<evidence type="ECO:0000313" key="13">
    <source>
        <dbReference type="EMBL" id="HIS36427.1"/>
    </source>
</evidence>
<comment type="similarity">
    <text evidence="2 9">Belongs to the beta sliding clamp family.</text>
</comment>